<sequence length="115" mass="13527">MEAIWKKARSLRSTATDAERLLWRHLKQRQLAGAKFRRQYPIAGFIADFACVEAKLVIELDGGQHLDAVEYDAMRTRRMETNGYLVLRFWNDDVLLRTGSVLEQILRILNERRHQ</sequence>
<keyword evidence="3" id="KW-1185">Reference proteome</keyword>
<gene>
    <name evidence="2" type="ORF">HIV01_014710</name>
</gene>
<dbReference type="InterPro" id="IPR007569">
    <property type="entry name" value="DUF559"/>
</dbReference>
<evidence type="ECO:0000313" key="3">
    <source>
        <dbReference type="Proteomes" id="UP000663400"/>
    </source>
</evidence>
<dbReference type="InterPro" id="IPR011335">
    <property type="entry name" value="Restrct_endonuc-II-like"/>
</dbReference>
<evidence type="ECO:0000313" key="2">
    <source>
        <dbReference type="EMBL" id="QSX74424.1"/>
    </source>
</evidence>
<accession>A0ABX7R8Q1</accession>
<organism evidence="2 3">
    <name type="scientific">Lysobacter arenosi</name>
    <dbReference type="NCBI Taxonomy" id="2795387"/>
    <lineage>
        <taxon>Bacteria</taxon>
        <taxon>Pseudomonadati</taxon>
        <taxon>Pseudomonadota</taxon>
        <taxon>Gammaproteobacteria</taxon>
        <taxon>Lysobacterales</taxon>
        <taxon>Lysobacteraceae</taxon>
        <taxon>Lysobacter</taxon>
    </lineage>
</organism>
<dbReference type="PANTHER" id="PTHR38590:SF1">
    <property type="entry name" value="BLL0828 PROTEIN"/>
    <property type="match status" value="1"/>
</dbReference>
<dbReference type="RefSeq" id="WP_200608298.1">
    <property type="nucleotide sequence ID" value="NZ_CP071517.1"/>
</dbReference>
<reference evidence="2 3" key="1">
    <citation type="submission" date="2021-02" db="EMBL/GenBank/DDBJ databases">
        <title>Lysobacter arenosi sp. nov., isolated from soil of gangwondo yeongwol, south Korea.</title>
        <authorList>
            <person name="Kim K.R."/>
            <person name="Kim K.H."/>
            <person name="Jeon C.O."/>
        </authorList>
    </citation>
    <scope>NUCLEOTIDE SEQUENCE [LARGE SCALE GENOMIC DNA]</scope>
    <source>
        <strain evidence="2 3">R7</strain>
    </source>
</reference>
<dbReference type="SUPFAM" id="SSF52980">
    <property type="entry name" value="Restriction endonuclease-like"/>
    <property type="match status" value="1"/>
</dbReference>
<dbReference type="CDD" id="cd01038">
    <property type="entry name" value="Endonuclease_DUF559"/>
    <property type="match status" value="1"/>
</dbReference>
<evidence type="ECO:0000259" key="1">
    <source>
        <dbReference type="Pfam" id="PF04480"/>
    </source>
</evidence>
<dbReference type="PANTHER" id="PTHR38590">
    <property type="entry name" value="BLL0828 PROTEIN"/>
    <property type="match status" value="1"/>
</dbReference>
<dbReference type="Pfam" id="PF04480">
    <property type="entry name" value="DUF559"/>
    <property type="match status" value="1"/>
</dbReference>
<dbReference type="EMBL" id="CP071517">
    <property type="protein sequence ID" value="QSX74424.1"/>
    <property type="molecule type" value="Genomic_DNA"/>
</dbReference>
<feature type="domain" description="DUF559" evidence="1">
    <location>
        <begin position="6"/>
        <end position="109"/>
    </location>
</feature>
<name>A0ABX7R8Q1_9GAMM</name>
<protein>
    <submittedName>
        <fullName evidence="2">DUF559 domain-containing protein</fullName>
    </submittedName>
</protein>
<dbReference type="InterPro" id="IPR047216">
    <property type="entry name" value="Endonuclease_DUF559_bact"/>
</dbReference>
<proteinExistence type="predicted"/>
<dbReference type="Gene3D" id="3.40.960.10">
    <property type="entry name" value="VSR Endonuclease"/>
    <property type="match status" value="1"/>
</dbReference>
<dbReference type="Proteomes" id="UP000663400">
    <property type="component" value="Chromosome"/>
</dbReference>